<dbReference type="Proteomes" id="UP000801492">
    <property type="component" value="Unassembled WGS sequence"/>
</dbReference>
<dbReference type="Gene3D" id="3.30.420.10">
    <property type="entry name" value="Ribonuclease H-like superfamily/Ribonuclease H"/>
    <property type="match status" value="1"/>
</dbReference>
<dbReference type="PANTHER" id="PTHR33939">
    <property type="entry name" value="PROTEIN CBG22215"/>
    <property type="match status" value="1"/>
</dbReference>
<dbReference type="EMBL" id="VTPC01004288">
    <property type="protein sequence ID" value="KAF2897327.1"/>
    <property type="molecule type" value="Genomic_DNA"/>
</dbReference>
<dbReference type="PANTHER" id="PTHR33939:SF1">
    <property type="entry name" value="DUF4371 DOMAIN-CONTAINING PROTEIN"/>
    <property type="match status" value="1"/>
</dbReference>
<protein>
    <recommendedName>
        <fullName evidence="3">Tc1-like transposase DDE domain-containing protein</fullName>
    </recommendedName>
</protein>
<dbReference type="AlphaFoldDB" id="A0A8K0GD09"/>
<comment type="caution">
    <text evidence="1">The sequence shown here is derived from an EMBL/GenBank/DDBJ whole genome shotgun (WGS) entry which is preliminary data.</text>
</comment>
<evidence type="ECO:0000313" key="1">
    <source>
        <dbReference type="EMBL" id="KAF2897327.1"/>
    </source>
</evidence>
<sequence length="361" mass="41555">MLRRQGACLIKHLLGHEYLDLIALENNQQKATKTTTPEQQIESTTLTAMDIFDATPNELVKKIIRTVKTIRDACTQQHNTKIQFMQAHQRIVGDKLDEVVQFAMAVIMLQGATNKIFAWMDGWNYGQSDQKKQILAQRGEEDGNASTVPGELPQGAANTWAQVAKRRSTIPRKTKFATVVHVKEAGNVLETKQVLKQKIIHRTIQEKWKEFQHLDGKNQTSDWLRSKQIKFDDCLLKVELLAIVNEHKKIIDEMAKSQNKIVLRLPPYRCELNPIKLIWADMKNYVAEKNTTFKFQDMKTIFFKAVGTISAQKWKNCIQHVKNNIKQKLWDLDNVIEIHVKPLIINVGEDSSTSKWDDESE</sequence>
<dbReference type="OrthoDB" id="10048767at2759"/>
<proteinExistence type="predicted"/>
<evidence type="ECO:0008006" key="3">
    <source>
        <dbReference type="Google" id="ProtNLM"/>
    </source>
</evidence>
<dbReference type="GO" id="GO:0003676">
    <property type="term" value="F:nucleic acid binding"/>
    <property type="evidence" value="ECO:0007669"/>
    <property type="project" value="InterPro"/>
</dbReference>
<gene>
    <name evidence="1" type="ORF">ILUMI_08849</name>
</gene>
<organism evidence="1 2">
    <name type="scientific">Ignelater luminosus</name>
    <name type="common">Cucubano</name>
    <name type="synonym">Pyrophorus luminosus</name>
    <dbReference type="NCBI Taxonomy" id="2038154"/>
    <lineage>
        <taxon>Eukaryota</taxon>
        <taxon>Metazoa</taxon>
        <taxon>Ecdysozoa</taxon>
        <taxon>Arthropoda</taxon>
        <taxon>Hexapoda</taxon>
        <taxon>Insecta</taxon>
        <taxon>Pterygota</taxon>
        <taxon>Neoptera</taxon>
        <taxon>Endopterygota</taxon>
        <taxon>Coleoptera</taxon>
        <taxon>Polyphaga</taxon>
        <taxon>Elateriformia</taxon>
        <taxon>Elateroidea</taxon>
        <taxon>Elateridae</taxon>
        <taxon>Agrypninae</taxon>
        <taxon>Pyrophorini</taxon>
        <taxon>Ignelater</taxon>
    </lineage>
</organism>
<accession>A0A8K0GD09</accession>
<keyword evidence="2" id="KW-1185">Reference proteome</keyword>
<dbReference type="InterPro" id="IPR036397">
    <property type="entry name" value="RNaseH_sf"/>
</dbReference>
<evidence type="ECO:0000313" key="2">
    <source>
        <dbReference type="Proteomes" id="UP000801492"/>
    </source>
</evidence>
<reference evidence="1" key="1">
    <citation type="submission" date="2019-08" db="EMBL/GenBank/DDBJ databases">
        <title>The genome of the North American firefly Photinus pyralis.</title>
        <authorList>
            <consortium name="Photinus pyralis genome working group"/>
            <person name="Fallon T.R."/>
            <person name="Sander Lower S.E."/>
            <person name="Weng J.-K."/>
        </authorList>
    </citation>
    <scope>NUCLEOTIDE SEQUENCE</scope>
    <source>
        <strain evidence="1">TRF0915ILg1</strain>
        <tissue evidence="1">Whole body</tissue>
    </source>
</reference>
<name>A0A8K0GD09_IGNLU</name>